<dbReference type="Proteomes" id="UP001589610">
    <property type="component" value="Unassembled WGS sequence"/>
</dbReference>
<name>A0ABV5TTY0_9ACTN</name>
<gene>
    <name evidence="1" type="ORF">ACFFRH_43280</name>
</gene>
<evidence type="ECO:0000313" key="2">
    <source>
        <dbReference type="Proteomes" id="UP001589610"/>
    </source>
</evidence>
<reference evidence="1 2" key="1">
    <citation type="submission" date="2024-09" db="EMBL/GenBank/DDBJ databases">
        <authorList>
            <person name="Sun Q."/>
            <person name="Mori K."/>
        </authorList>
    </citation>
    <scope>NUCLEOTIDE SEQUENCE [LARGE SCALE GENOMIC DNA]</scope>
    <source>
        <strain evidence="1 2">JCM 3028</strain>
    </source>
</reference>
<dbReference type="EMBL" id="JBHMBS010000056">
    <property type="protein sequence ID" value="MFB9682331.1"/>
    <property type="molecule type" value="Genomic_DNA"/>
</dbReference>
<protein>
    <submittedName>
        <fullName evidence="1">Uncharacterized protein</fullName>
    </submittedName>
</protein>
<proteinExistence type="predicted"/>
<organism evidence="1 2">
    <name type="scientific">Streptosporangium vulgare</name>
    <dbReference type="NCBI Taxonomy" id="46190"/>
    <lineage>
        <taxon>Bacteria</taxon>
        <taxon>Bacillati</taxon>
        <taxon>Actinomycetota</taxon>
        <taxon>Actinomycetes</taxon>
        <taxon>Streptosporangiales</taxon>
        <taxon>Streptosporangiaceae</taxon>
        <taxon>Streptosporangium</taxon>
    </lineage>
</organism>
<keyword evidence="2" id="KW-1185">Reference proteome</keyword>
<sequence>MKKEQLKRDERRALSMLCEELPALRALCAAEPEGKLLLLSEIETKARARAPIHPLLSRLVGVNVTGPVRGLGRGLPGAGAGRADEETFGCPDQACDRIAETVPAGPAPHCAITGLPMRRN</sequence>
<accession>A0ABV5TTY0</accession>
<evidence type="ECO:0000313" key="1">
    <source>
        <dbReference type="EMBL" id="MFB9682331.1"/>
    </source>
</evidence>
<comment type="caution">
    <text evidence="1">The sequence shown here is derived from an EMBL/GenBank/DDBJ whole genome shotgun (WGS) entry which is preliminary data.</text>
</comment>
<dbReference type="RefSeq" id="WP_386163960.1">
    <property type="nucleotide sequence ID" value="NZ_JBHMBS010000056.1"/>
</dbReference>